<keyword evidence="3" id="KW-0949">S-adenosyl-L-methionine</keyword>
<evidence type="ECO:0000256" key="3">
    <source>
        <dbReference type="ARBA" id="ARBA00022691"/>
    </source>
</evidence>
<dbReference type="InterPro" id="IPR001077">
    <property type="entry name" value="COMT_C"/>
</dbReference>
<dbReference type="Pfam" id="PF00891">
    <property type="entry name" value="Methyltransf_2"/>
    <property type="match status" value="1"/>
</dbReference>
<dbReference type="GO" id="GO:0008171">
    <property type="term" value="F:O-methyltransferase activity"/>
    <property type="evidence" value="ECO:0007669"/>
    <property type="project" value="InterPro"/>
</dbReference>
<accession>A0A8H8U7I3</accession>
<keyword evidence="2 5" id="KW-0808">Transferase</keyword>
<evidence type="ECO:0000259" key="4">
    <source>
        <dbReference type="Pfam" id="PF00891"/>
    </source>
</evidence>
<reference evidence="5 6" key="1">
    <citation type="submission" date="2018-05" db="EMBL/GenBank/DDBJ databases">
        <title>Genome sequencing and assembly of the regulated plant pathogen Lachnellula willkommii and related sister species for the development of diagnostic species identification markers.</title>
        <authorList>
            <person name="Giroux E."/>
            <person name="Bilodeau G."/>
        </authorList>
    </citation>
    <scope>NUCLEOTIDE SEQUENCE [LARGE SCALE GENOMIC DNA]</scope>
    <source>
        <strain evidence="5 6">CBS 160.35</strain>
    </source>
</reference>
<dbReference type="AlphaFoldDB" id="A0A8H8U7I3"/>
<feature type="domain" description="O-methyltransferase C-terminal" evidence="4">
    <location>
        <begin position="307"/>
        <end position="387"/>
    </location>
</feature>
<dbReference type="Gene3D" id="3.40.50.150">
    <property type="entry name" value="Vaccinia Virus protein VP39"/>
    <property type="match status" value="1"/>
</dbReference>
<protein>
    <submittedName>
        <fullName evidence="5">Demethylsterigmatocystin 6-O-methyltransferase</fullName>
    </submittedName>
</protein>
<dbReference type="InterPro" id="IPR036390">
    <property type="entry name" value="WH_DNA-bd_sf"/>
</dbReference>
<sequence>MDLIKEQVEQLARATDDAGREKLSLALRDLSYSLEAPKNTITRIISYTLRTSAVRTGIDLGIFTRLAASERPLEVGDLTKDGADSQLVGRYLRYFASFGMVYEIAKNIFAANNVTKVLADPGKEACVIHSFDTVAPAFQAAPAFLRETAFQNPADAAKSPFQLAYKTPLTAFQYFPSLPAASLEAFARYQASRSADMSTWLSVYPFLEEAGEVGEDEVVFVDVGGGIGHQCAALREKYPQLRGRVQVQDLEHSIAQKIKHEGVEGRVHNIFEEQPVKGQYLSKCQQRTWTTFSMSLFLISSLLYLGARFYYLRAVLHDFPDSACQSILSRLRDAMGHHSRILIDEMVLPNSGVNWATTHTDLTMMASFAAKERTQEQWENLLSSAGLKIEAQRNYEGGWGGYEGIITVAKEEYATVYR</sequence>
<dbReference type="SUPFAM" id="SSF46785">
    <property type="entry name" value="Winged helix' DNA-binding domain"/>
    <property type="match status" value="1"/>
</dbReference>
<organism evidence="5 6">
    <name type="scientific">Lachnellula occidentalis</name>
    <dbReference type="NCBI Taxonomy" id="215460"/>
    <lineage>
        <taxon>Eukaryota</taxon>
        <taxon>Fungi</taxon>
        <taxon>Dikarya</taxon>
        <taxon>Ascomycota</taxon>
        <taxon>Pezizomycotina</taxon>
        <taxon>Leotiomycetes</taxon>
        <taxon>Helotiales</taxon>
        <taxon>Lachnaceae</taxon>
        <taxon>Lachnellula</taxon>
    </lineage>
</organism>
<dbReference type="Proteomes" id="UP000443090">
    <property type="component" value="Unassembled WGS sequence"/>
</dbReference>
<dbReference type="InterPro" id="IPR022657">
    <property type="entry name" value="De-COase2_CS"/>
</dbReference>
<dbReference type="PROSITE" id="PS00879">
    <property type="entry name" value="ODR_DC_2_2"/>
    <property type="match status" value="1"/>
</dbReference>
<dbReference type="InterPro" id="IPR036388">
    <property type="entry name" value="WH-like_DNA-bd_sf"/>
</dbReference>
<keyword evidence="6" id="KW-1185">Reference proteome</keyword>
<dbReference type="PROSITE" id="PS51683">
    <property type="entry name" value="SAM_OMT_II"/>
    <property type="match status" value="1"/>
</dbReference>
<evidence type="ECO:0000313" key="6">
    <source>
        <dbReference type="Proteomes" id="UP000443090"/>
    </source>
</evidence>
<dbReference type="InterPro" id="IPR029063">
    <property type="entry name" value="SAM-dependent_MTases_sf"/>
</dbReference>
<dbReference type="PANTHER" id="PTHR43712:SF1">
    <property type="entry name" value="HYPOTHETICAL O-METHYLTRANSFERASE (EUROFUNG)-RELATED"/>
    <property type="match status" value="1"/>
</dbReference>
<dbReference type="PANTHER" id="PTHR43712">
    <property type="entry name" value="PUTATIVE (AFU_ORTHOLOGUE AFUA_4G14580)-RELATED"/>
    <property type="match status" value="1"/>
</dbReference>
<name>A0A8H8U7I3_9HELO</name>
<dbReference type="EMBL" id="QGMI01001418">
    <property type="protein sequence ID" value="TVY33325.1"/>
    <property type="molecule type" value="Genomic_DNA"/>
</dbReference>
<evidence type="ECO:0000313" key="5">
    <source>
        <dbReference type="EMBL" id="TVY33325.1"/>
    </source>
</evidence>
<dbReference type="InterPro" id="IPR016461">
    <property type="entry name" value="COMT-like"/>
</dbReference>
<evidence type="ECO:0000256" key="2">
    <source>
        <dbReference type="ARBA" id="ARBA00022679"/>
    </source>
</evidence>
<evidence type="ECO:0000256" key="1">
    <source>
        <dbReference type="ARBA" id="ARBA00022603"/>
    </source>
</evidence>
<dbReference type="Gene3D" id="1.10.10.10">
    <property type="entry name" value="Winged helix-like DNA-binding domain superfamily/Winged helix DNA-binding domain"/>
    <property type="match status" value="1"/>
</dbReference>
<keyword evidence="1 5" id="KW-0489">Methyltransferase</keyword>
<gene>
    <name evidence="5" type="primary">aflO</name>
    <name evidence="5" type="ORF">LOCC1_G007234</name>
</gene>
<dbReference type="GO" id="GO:0032259">
    <property type="term" value="P:methylation"/>
    <property type="evidence" value="ECO:0007669"/>
    <property type="project" value="UniProtKB-KW"/>
</dbReference>
<proteinExistence type="predicted"/>
<comment type="caution">
    <text evidence="5">The sequence shown here is derived from an EMBL/GenBank/DDBJ whole genome shotgun (WGS) entry which is preliminary data.</text>
</comment>
<dbReference type="OrthoDB" id="2410195at2759"/>
<dbReference type="SUPFAM" id="SSF53335">
    <property type="entry name" value="S-adenosyl-L-methionine-dependent methyltransferases"/>
    <property type="match status" value="1"/>
</dbReference>